<sequence>MNEQHPYRATLPPVPEGVSRPLWSVMIPTYNCAKYLRETLASVLAQDPGAEVMQIEVVDDRSTQDDPAAVVEELGRGRVGFYQQPQNVGHVKNFQTCLERSRGHLIHLLHGDDCVRPGFYRKLQSALEQKPEIGAAFCRQILMDEQGHWQQLTWLEQPESGVLSNWLERIAVEQRIQTPSIVVRREVYEKLGGFNSRLSWSEDWEMWVRIAAKYPVWYEVEPLAIYRMHSNSSSGRHMRTGENMRDVRRAIEIFQSYLPQTNASQLVNQARENWALDALTYTVPEMLDRGDLAAATIQIQEALKCRVSLNVIRSLLPLILRMGKRLILRSIKS</sequence>
<evidence type="ECO:0000259" key="1">
    <source>
        <dbReference type="Pfam" id="PF00535"/>
    </source>
</evidence>
<organism evidence="2 3">
    <name type="scientific">Microseira wollei NIES-4236</name>
    <dbReference type="NCBI Taxonomy" id="2530354"/>
    <lineage>
        <taxon>Bacteria</taxon>
        <taxon>Bacillati</taxon>
        <taxon>Cyanobacteriota</taxon>
        <taxon>Cyanophyceae</taxon>
        <taxon>Oscillatoriophycideae</taxon>
        <taxon>Aerosakkonematales</taxon>
        <taxon>Aerosakkonemataceae</taxon>
        <taxon>Microseira</taxon>
    </lineage>
</organism>
<dbReference type="Proteomes" id="UP001050975">
    <property type="component" value="Unassembled WGS sequence"/>
</dbReference>
<dbReference type="InterPro" id="IPR029044">
    <property type="entry name" value="Nucleotide-diphossugar_trans"/>
</dbReference>
<dbReference type="InterPro" id="IPR001173">
    <property type="entry name" value="Glyco_trans_2-like"/>
</dbReference>
<dbReference type="SUPFAM" id="SSF53448">
    <property type="entry name" value="Nucleotide-diphospho-sugar transferases"/>
    <property type="match status" value="1"/>
</dbReference>
<feature type="domain" description="Glycosyltransferase 2-like" evidence="1">
    <location>
        <begin position="24"/>
        <end position="189"/>
    </location>
</feature>
<dbReference type="EMBL" id="BLAY01000003">
    <property type="protein sequence ID" value="GET35675.1"/>
    <property type="molecule type" value="Genomic_DNA"/>
</dbReference>
<dbReference type="Pfam" id="PF00535">
    <property type="entry name" value="Glycos_transf_2"/>
    <property type="match status" value="1"/>
</dbReference>
<dbReference type="GO" id="GO:0016740">
    <property type="term" value="F:transferase activity"/>
    <property type="evidence" value="ECO:0007669"/>
    <property type="project" value="UniProtKB-KW"/>
</dbReference>
<keyword evidence="2" id="KW-0808">Transferase</keyword>
<reference evidence="2" key="1">
    <citation type="submission" date="2019-10" db="EMBL/GenBank/DDBJ databases">
        <title>Draft genome sequece of Microseira wollei NIES-4236.</title>
        <authorList>
            <person name="Yamaguchi H."/>
            <person name="Suzuki S."/>
            <person name="Kawachi M."/>
        </authorList>
    </citation>
    <scope>NUCLEOTIDE SEQUENCE</scope>
    <source>
        <strain evidence="2">NIES-4236</strain>
    </source>
</reference>
<accession>A0AAV3X1J8</accession>
<proteinExistence type="predicted"/>
<evidence type="ECO:0000313" key="3">
    <source>
        <dbReference type="Proteomes" id="UP001050975"/>
    </source>
</evidence>
<dbReference type="PANTHER" id="PTHR43685:SF11">
    <property type="entry name" value="GLYCOSYLTRANSFERASE TAGX-RELATED"/>
    <property type="match status" value="1"/>
</dbReference>
<evidence type="ECO:0000313" key="2">
    <source>
        <dbReference type="EMBL" id="GET35675.1"/>
    </source>
</evidence>
<dbReference type="InterPro" id="IPR050834">
    <property type="entry name" value="Glycosyltransf_2"/>
</dbReference>
<dbReference type="PANTHER" id="PTHR43685">
    <property type="entry name" value="GLYCOSYLTRANSFERASE"/>
    <property type="match status" value="1"/>
</dbReference>
<protein>
    <submittedName>
        <fullName evidence="2">Glycosyl transferase family 2</fullName>
    </submittedName>
</protein>
<dbReference type="Gene3D" id="3.90.550.10">
    <property type="entry name" value="Spore Coat Polysaccharide Biosynthesis Protein SpsA, Chain A"/>
    <property type="match status" value="1"/>
</dbReference>
<dbReference type="AlphaFoldDB" id="A0AAV3X1J8"/>
<comment type="caution">
    <text evidence="2">The sequence shown here is derived from an EMBL/GenBank/DDBJ whole genome shotgun (WGS) entry which is preliminary data.</text>
</comment>
<gene>
    <name evidence="2" type="ORF">MiSe_04170</name>
</gene>
<name>A0AAV3X1J8_9CYAN</name>
<keyword evidence="3" id="KW-1185">Reference proteome</keyword>
<dbReference type="RefSeq" id="WP_226573782.1">
    <property type="nucleotide sequence ID" value="NZ_BLAY01000003.1"/>
</dbReference>